<evidence type="ECO:0000256" key="5">
    <source>
        <dbReference type="ARBA" id="ARBA00023145"/>
    </source>
</evidence>
<accession>A0A9P0GRV5</accession>
<dbReference type="AlphaFoldDB" id="A0A9P0GRV5"/>
<dbReference type="InterPro" id="IPR000668">
    <property type="entry name" value="Peptidase_C1A_C"/>
</dbReference>
<dbReference type="CDD" id="cd02248">
    <property type="entry name" value="Peptidase_C1A"/>
    <property type="match status" value="1"/>
</dbReference>
<evidence type="ECO:0008006" key="12">
    <source>
        <dbReference type="Google" id="ProtNLM"/>
    </source>
</evidence>
<evidence type="ECO:0000256" key="1">
    <source>
        <dbReference type="ARBA" id="ARBA00008455"/>
    </source>
</evidence>
<dbReference type="InterPro" id="IPR000169">
    <property type="entry name" value="Pept_cys_AS"/>
</dbReference>
<dbReference type="SMART" id="SM00645">
    <property type="entry name" value="Pept_C1"/>
    <property type="match status" value="1"/>
</dbReference>
<dbReference type="PRINTS" id="PR00705">
    <property type="entry name" value="PAPAIN"/>
</dbReference>
<dbReference type="Proteomes" id="UP001153737">
    <property type="component" value="Chromosome 6"/>
</dbReference>
<dbReference type="GO" id="GO:0006508">
    <property type="term" value="P:proteolysis"/>
    <property type="evidence" value="ECO:0007669"/>
    <property type="project" value="UniProtKB-KW"/>
</dbReference>
<sequence>MRSFIIFAVAFIAVEALSFKNEWNEFKLKHGKSYDTKEEVNRFSIFQSNLLTIVNHNKKYGNGESTFKMAINKFADLTSEEFKAMMTNPFVWNTTLKVEQTSFDDVMDTDIPEEVDWRKKGAVTAVKNQGNCGSCWSFSVTGTVEGQYFIKKGKLLSFSEQQLVDCANGKYLSEGCNGGYMDKGLQYVADYGLMLENAYPYKARDQFCQYKKSEVAVKISSYKSVKTGDENELKKAVATVGPISVGIDATDTFRFYDSGVMDDTTCNNEDRNHGVLAVGYGTLNGNDYWIVKNSWGTDWGQDGYILMSRNKDQCGIAYEPTYPVL</sequence>
<feature type="signal peptide" evidence="7">
    <location>
        <begin position="1"/>
        <end position="16"/>
    </location>
</feature>
<feature type="chain" id="PRO_5040368013" description="Cathepsin L" evidence="7">
    <location>
        <begin position="17"/>
        <end position="325"/>
    </location>
</feature>
<proteinExistence type="inferred from homology"/>
<dbReference type="Gene3D" id="3.90.70.10">
    <property type="entry name" value="Cysteine proteinases"/>
    <property type="match status" value="1"/>
</dbReference>
<keyword evidence="6" id="KW-1015">Disulfide bond</keyword>
<dbReference type="PROSITE" id="PS00139">
    <property type="entry name" value="THIOL_PROTEASE_CYS"/>
    <property type="match status" value="1"/>
</dbReference>
<dbReference type="InterPro" id="IPR025661">
    <property type="entry name" value="Pept_asp_AS"/>
</dbReference>
<dbReference type="InterPro" id="IPR013201">
    <property type="entry name" value="Prot_inhib_I29"/>
</dbReference>
<name>A0A9P0GRV5_PHACE</name>
<feature type="domain" description="Peptidase C1A papain C-terminal" evidence="8">
    <location>
        <begin position="111"/>
        <end position="324"/>
    </location>
</feature>
<reference evidence="10" key="2">
    <citation type="submission" date="2022-10" db="EMBL/GenBank/DDBJ databases">
        <authorList>
            <consortium name="ENA_rothamsted_submissions"/>
            <consortium name="culmorum"/>
            <person name="King R."/>
        </authorList>
    </citation>
    <scope>NUCLEOTIDE SEQUENCE</scope>
</reference>
<evidence type="ECO:0000313" key="11">
    <source>
        <dbReference type="Proteomes" id="UP001153737"/>
    </source>
</evidence>
<dbReference type="GO" id="GO:0008234">
    <property type="term" value="F:cysteine-type peptidase activity"/>
    <property type="evidence" value="ECO:0007669"/>
    <property type="project" value="UniProtKB-KW"/>
</dbReference>
<protein>
    <recommendedName>
        <fullName evidence="12">Cathepsin L</fullName>
    </recommendedName>
</protein>
<evidence type="ECO:0000256" key="4">
    <source>
        <dbReference type="ARBA" id="ARBA00022807"/>
    </source>
</evidence>
<dbReference type="FunFam" id="3.90.70.10:FF:000006">
    <property type="entry name" value="Cathepsin S"/>
    <property type="match status" value="1"/>
</dbReference>
<dbReference type="Pfam" id="PF00112">
    <property type="entry name" value="Peptidase_C1"/>
    <property type="match status" value="1"/>
</dbReference>
<dbReference type="SMART" id="SM00848">
    <property type="entry name" value="Inhibitor_I29"/>
    <property type="match status" value="1"/>
</dbReference>
<evidence type="ECO:0000256" key="6">
    <source>
        <dbReference type="ARBA" id="ARBA00023157"/>
    </source>
</evidence>
<dbReference type="InterPro" id="IPR039417">
    <property type="entry name" value="Peptidase_C1A_papain-like"/>
</dbReference>
<dbReference type="InterPro" id="IPR038765">
    <property type="entry name" value="Papain-like_cys_pep_sf"/>
</dbReference>
<keyword evidence="4" id="KW-0788">Thiol protease</keyword>
<feature type="domain" description="Cathepsin propeptide inhibitor" evidence="9">
    <location>
        <begin position="23"/>
        <end position="82"/>
    </location>
</feature>
<keyword evidence="7" id="KW-0732">Signal</keyword>
<evidence type="ECO:0000313" key="10">
    <source>
        <dbReference type="EMBL" id="CAH1173503.1"/>
    </source>
</evidence>
<keyword evidence="3" id="KW-0378">Hydrolase</keyword>
<organism evidence="10 11">
    <name type="scientific">Phaedon cochleariae</name>
    <name type="common">Mustard beetle</name>
    <dbReference type="NCBI Taxonomy" id="80249"/>
    <lineage>
        <taxon>Eukaryota</taxon>
        <taxon>Metazoa</taxon>
        <taxon>Ecdysozoa</taxon>
        <taxon>Arthropoda</taxon>
        <taxon>Hexapoda</taxon>
        <taxon>Insecta</taxon>
        <taxon>Pterygota</taxon>
        <taxon>Neoptera</taxon>
        <taxon>Endopterygota</taxon>
        <taxon>Coleoptera</taxon>
        <taxon>Polyphaga</taxon>
        <taxon>Cucujiformia</taxon>
        <taxon>Chrysomeloidea</taxon>
        <taxon>Chrysomelidae</taxon>
        <taxon>Chrysomelinae</taxon>
        <taxon>Chrysomelini</taxon>
        <taxon>Phaedon</taxon>
    </lineage>
</organism>
<dbReference type="Pfam" id="PF08246">
    <property type="entry name" value="Inhibitor_I29"/>
    <property type="match status" value="1"/>
</dbReference>
<dbReference type="SUPFAM" id="SSF54001">
    <property type="entry name" value="Cysteine proteinases"/>
    <property type="match status" value="1"/>
</dbReference>
<dbReference type="OrthoDB" id="377346at2759"/>
<keyword evidence="2" id="KW-0645">Protease</keyword>
<dbReference type="PROSITE" id="PS00640">
    <property type="entry name" value="THIOL_PROTEASE_ASN"/>
    <property type="match status" value="1"/>
</dbReference>
<evidence type="ECO:0000256" key="7">
    <source>
        <dbReference type="SAM" id="SignalP"/>
    </source>
</evidence>
<keyword evidence="11" id="KW-1185">Reference proteome</keyword>
<evidence type="ECO:0000259" key="9">
    <source>
        <dbReference type="SMART" id="SM00848"/>
    </source>
</evidence>
<gene>
    <name evidence="10" type="ORF">PHAECO_LOCUS10437</name>
</gene>
<comment type="similarity">
    <text evidence="1">Belongs to the peptidase C1 family.</text>
</comment>
<evidence type="ECO:0000259" key="8">
    <source>
        <dbReference type="SMART" id="SM00645"/>
    </source>
</evidence>
<dbReference type="EMBL" id="OU896712">
    <property type="protein sequence ID" value="CAH1173503.1"/>
    <property type="molecule type" value="Genomic_DNA"/>
</dbReference>
<evidence type="ECO:0000256" key="2">
    <source>
        <dbReference type="ARBA" id="ARBA00022670"/>
    </source>
</evidence>
<reference evidence="10" key="1">
    <citation type="submission" date="2022-01" db="EMBL/GenBank/DDBJ databases">
        <authorList>
            <person name="King R."/>
        </authorList>
    </citation>
    <scope>NUCLEOTIDE SEQUENCE</scope>
</reference>
<dbReference type="PANTHER" id="PTHR12411">
    <property type="entry name" value="CYSTEINE PROTEASE FAMILY C1-RELATED"/>
    <property type="match status" value="1"/>
</dbReference>
<dbReference type="InterPro" id="IPR013128">
    <property type="entry name" value="Peptidase_C1A"/>
</dbReference>
<keyword evidence="5" id="KW-0865">Zymogen</keyword>
<evidence type="ECO:0000256" key="3">
    <source>
        <dbReference type="ARBA" id="ARBA00022801"/>
    </source>
</evidence>